<dbReference type="PANTHER" id="PTHR22999">
    <property type="entry name" value="PX SERINE/THREONINE KINASE PXK"/>
    <property type="match status" value="1"/>
</dbReference>
<gene>
    <name evidence="5" type="ORF">MKZ38_006848</name>
</gene>
<feature type="region of interest" description="Disordered" evidence="3">
    <location>
        <begin position="407"/>
        <end position="439"/>
    </location>
</feature>
<organism evidence="5 6">
    <name type="scientific">Zalerion maritima</name>
    <dbReference type="NCBI Taxonomy" id="339359"/>
    <lineage>
        <taxon>Eukaryota</taxon>
        <taxon>Fungi</taxon>
        <taxon>Dikarya</taxon>
        <taxon>Ascomycota</taxon>
        <taxon>Pezizomycotina</taxon>
        <taxon>Sordariomycetes</taxon>
        <taxon>Lulworthiomycetidae</taxon>
        <taxon>Lulworthiales</taxon>
        <taxon>Lulworthiaceae</taxon>
        <taxon>Zalerion</taxon>
    </lineage>
</organism>
<keyword evidence="2" id="KW-0963">Cytoplasm</keyword>
<comment type="caution">
    <text evidence="5">The sequence shown here is derived from an EMBL/GenBank/DDBJ whole genome shotgun (WGS) entry which is preliminary data.</text>
</comment>
<dbReference type="Pfam" id="PF02194">
    <property type="entry name" value="PXA"/>
    <property type="match status" value="1"/>
</dbReference>
<feature type="compositionally biased region" description="Basic and acidic residues" evidence="3">
    <location>
        <begin position="1066"/>
        <end position="1081"/>
    </location>
</feature>
<comment type="subcellular location">
    <subcellularLocation>
        <location evidence="1">Cytoplasm</location>
    </subcellularLocation>
</comment>
<dbReference type="GO" id="GO:0035091">
    <property type="term" value="F:phosphatidylinositol binding"/>
    <property type="evidence" value="ECO:0007669"/>
    <property type="project" value="TreeGrafter"/>
</dbReference>
<dbReference type="GO" id="GO:0005770">
    <property type="term" value="C:late endosome"/>
    <property type="evidence" value="ECO:0007669"/>
    <property type="project" value="TreeGrafter"/>
</dbReference>
<dbReference type="InterPro" id="IPR003114">
    <property type="entry name" value="Phox_assoc"/>
</dbReference>
<keyword evidence="6" id="KW-1185">Reference proteome</keyword>
<feature type="compositionally biased region" description="Low complexity" evidence="3">
    <location>
        <begin position="16"/>
        <end position="32"/>
    </location>
</feature>
<feature type="region of interest" description="Disordered" evidence="3">
    <location>
        <begin position="186"/>
        <end position="251"/>
    </location>
</feature>
<reference evidence="5" key="1">
    <citation type="submission" date="2022-07" db="EMBL/GenBank/DDBJ databases">
        <title>Draft genome sequence of Zalerion maritima ATCC 34329, a (micro)plastics degrading marine fungus.</title>
        <authorList>
            <person name="Paco A."/>
            <person name="Goncalves M.F.M."/>
            <person name="Rocha-Santos T.A.P."/>
            <person name="Alves A."/>
        </authorList>
    </citation>
    <scope>NUCLEOTIDE SEQUENCE</scope>
    <source>
        <strain evidence="5">ATCC 34329</strain>
    </source>
</reference>
<dbReference type="PROSITE" id="PS51207">
    <property type="entry name" value="PXA"/>
    <property type="match status" value="1"/>
</dbReference>
<dbReference type="AlphaFoldDB" id="A0AAD5WN98"/>
<evidence type="ECO:0000313" key="5">
    <source>
        <dbReference type="EMBL" id="KAJ2895183.1"/>
    </source>
</evidence>
<dbReference type="GO" id="GO:0045022">
    <property type="term" value="P:early endosome to late endosome transport"/>
    <property type="evidence" value="ECO:0007669"/>
    <property type="project" value="TreeGrafter"/>
</dbReference>
<evidence type="ECO:0000256" key="1">
    <source>
        <dbReference type="ARBA" id="ARBA00004496"/>
    </source>
</evidence>
<dbReference type="InterPro" id="IPR051837">
    <property type="entry name" value="SortingNexin/PXDomain-PKLike"/>
</dbReference>
<dbReference type="EMBL" id="JAKWBI020000421">
    <property type="protein sequence ID" value="KAJ2895183.1"/>
    <property type="molecule type" value="Genomic_DNA"/>
</dbReference>
<feature type="compositionally biased region" description="Low complexity" evidence="3">
    <location>
        <begin position="1085"/>
        <end position="1098"/>
    </location>
</feature>
<dbReference type="PANTHER" id="PTHR22999:SF23">
    <property type="entry name" value="SORTING NEXIN-16"/>
    <property type="match status" value="1"/>
</dbReference>
<protein>
    <submittedName>
        <fullName evidence="5">PXA domain-containing protein</fullName>
    </submittedName>
</protein>
<name>A0AAD5WN98_9PEZI</name>
<feature type="compositionally biased region" description="Low complexity" evidence="3">
    <location>
        <begin position="224"/>
        <end position="234"/>
    </location>
</feature>
<dbReference type="GO" id="GO:0005769">
    <property type="term" value="C:early endosome"/>
    <property type="evidence" value="ECO:0007669"/>
    <property type="project" value="TreeGrafter"/>
</dbReference>
<dbReference type="Proteomes" id="UP001201980">
    <property type="component" value="Unassembled WGS sequence"/>
</dbReference>
<evidence type="ECO:0000256" key="2">
    <source>
        <dbReference type="ARBA" id="ARBA00022490"/>
    </source>
</evidence>
<sequence>MTDPATGLNSKTASQPATRPGTPASSTAAAAPVVTTSPVVSHPLAGLVAQDSSLLGPRRPARPPATDPLSDKATLFLIRRTLCSDHPREKGRTSPAPIEDLLPPLTSRNDVDLQLYAFLSIILREFVQSWYNKITPDQSFVNEIVHIIAHITRALEQRIRKVDLEHLLFQELPELLDNHINGLSAPQPNLHHHDPSSFIPPAPRSATRQMDGHPVQSDPRRVYHSLSPLPHLSPVPDNRNPGTVSEQEENESNYRQLLVQGVLAVLLPTEDLENECLTSLVGQILSELIIGGIIAKKASEPWLLWEGITILARDIGRKMNPEVDVIGLDNSSASSVSSRQLPPHDGLEVDKPEAMRLASAKSAKGSSRGAWSIDGLFWSLIHWAFLGYSIIRFLVSTAILSRSLPSRLGGSATSYSSSHMEGMTGRSDRSKRRPLEEGRQPVKRPILALAMGPCMSNLLELDSRMPWLCGVVSWAQWMAIRGPGQIAGLDGIVDRAKSLDSSEDSSNHEYWTLMSKPTRGWSALTSQYHQTIAYATMGSRSWRSQGGRRRGKQGKQWLIDVSVFHVLKAWWESICRSVFLRPCLDGPDPMCELQLFWRVLLGGGAWAGARRDRDQAQRLELANQGFYLYKLVSYSTTTFVQVRRRYTSRPSESPVYAPSFRRCKDGATRQSHQPANFLPFPLLSRDENPQRQNWRHCAPGFHDPSLPLLIPVFFFPGARFTLVRKDFILSNCTLATIVAAHWTRSHMVYLALFYFSSAVRRWSQQLDLLNVTSEELLEASLTVDEILRRALAIEETRLPSMRLCSQTSRYVWDYRNTSYSRIKTSFPPPFRGCDTIDSPNTKGGMFPLVHGWTFGIFIVTSFNSDWLGEDVEGYYLASAIAGHPFITSRRGECSLVDPQGADGTPGLVTPTPKQKWRIFISIILAHFINTELFDAASVPPILRTLRGALFPNNAPGTPTLIPPENEESLLKLRRKCARTVLKSMPRTVARIVFAGTERALPHLTGANGENVPVESKEPATAAQPDRSVADVIASGKTDETGKVGGGGGKSGPSPNQQGRQPPAPRTSERGKKAGLAVDREISGWGESKSGHGSASSSSMPAATQPVSRSELEGVGRRPVFVVANYEDDNGGGEEEFDETDQVVLDEIEMRILDVFGDAYCNKHLMYSALELILVRLLPELGERGIAEMWEERLS</sequence>
<feature type="region of interest" description="Disordered" evidence="3">
    <location>
        <begin position="1"/>
        <end position="32"/>
    </location>
</feature>
<dbReference type="SMART" id="SM00313">
    <property type="entry name" value="PXA"/>
    <property type="match status" value="1"/>
</dbReference>
<evidence type="ECO:0000256" key="3">
    <source>
        <dbReference type="SAM" id="MobiDB-lite"/>
    </source>
</evidence>
<proteinExistence type="predicted"/>
<evidence type="ECO:0000259" key="4">
    <source>
        <dbReference type="PROSITE" id="PS51207"/>
    </source>
</evidence>
<feature type="region of interest" description="Disordered" evidence="3">
    <location>
        <begin position="1002"/>
        <end position="1111"/>
    </location>
</feature>
<feature type="domain" description="PXA" evidence="4">
    <location>
        <begin position="108"/>
        <end position="316"/>
    </location>
</feature>
<evidence type="ECO:0000313" key="6">
    <source>
        <dbReference type="Proteomes" id="UP001201980"/>
    </source>
</evidence>
<accession>A0AAD5WN98</accession>